<dbReference type="InterPro" id="IPR036572">
    <property type="entry name" value="Doublecortin_dom_sf"/>
</dbReference>
<dbReference type="FunFam" id="3.10.20.230:FF:000001">
    <property type="entry name" value="serine/threonine-protein kinase DCLK1 isoform X1"/>
    <property type="match status" value="1"/>
</dbReference>
<feature type="compositionally biased region" description="Polar residues" evidence="7">
    <location>
        <begin position="101"/>
        <end position="115"/>
    </location>
</feature>
<accession>A0A183CUT3</accession>
<dbReference type="WBParaSite" id="GPUH_0000022301-mRNA-1">
    <property type="protein sequence ID" value="GPUH_0000022301-mRNA-1"/>
    <property type="gene ID" value="GPUH_0000022301"/>
</dbReference>
<comment type="subcellular location">
    <subcellularLocation>
        <location evidence="1">Cell projection</location>
    </subcellularLocation>
    <subcellularLocation>
        <location evidence="2">Cytoplasm</location>
    </subcellularLocation>
</comment>
<name>A0A183CUT3_9BILA</name>
<feature type="region of interest" description="Disordered" evidence="7">
    <location>
        <begin position="1"/>
        <end position="157"/>
    </location>
</feature>
<reference evidence="9 10" key="2">
    <citation type="submission" date="2018-11" db="EMBL/GenBank/DDBJ databases">
        <authorList>
            <consortium name="Pathogen Informatics"/>
        </authorList>
    </citation>
    <scope>NUCLEOTIDE SEQUENCE [LARGE SCALE GENOMIC DNA]</scope>
</reference>
<evidence type="ECO:0000256" key="1">
    <source>
        <dbReference type="ARBA" id="ARBA00004316"/>
    </source>
</evidence>
<protein>
    <submittedName>
        <fullName evidence="11">Doublecortin domain-containing protein</fullName>
    </submittedName>
</protein>
<evidence type="ECO:0000256" key="7">
    <source>
        <dbReference type="SAM" id="MobiDB-lite"/>
    </source>
</evidence>
<feature type="compositionally biased region" description="Low complexity" evidence="7">
    <location>
        <begin position="117"/>
        <end position="147"/>
    </location>
</feature>
<dbReference type="GO" id="GO:0005930">
    <property type="term" value="C:axoneme"/>
    <property type="evidence" value="ECO:0007669"/>
    <property type="project" value="TreeGrafter"/>
</dbReference>
<feature type="domain" description="Doublecortin" evidence="8">
    <location>
        <begin position="165"/>
        <end position="251"/>
    </location>
</feature>
<dbReference type="CDD" id="cd16109">
    <property type="entry name" value="DCX1"/>
    <property type="match status" value="1"/>
</dbReference>
<keyword evidence="4" id="KW-0597">Phosphoprotein</keyword>
<evidence type="ECO:0000313" key="10">
    <source>
        <dbReference type="Proteomes" id="UP000271098"/>
    </source>
</evidence>
<organism evidence="11">
    <name type="scientific">Gongylonema pulchrum</name>
    <dbReference type="NCBI Taxonomy" id="637853"/>
    <lineage>
        <taxon>Eukaryota</taxon>
        <taxon>Metazoa</taxon>
        <taxon>Ecdysozoa</taxon>
        <taxon>Nematoda</taxon>
        <taxon>Chromadorea</taxon>
        <taxon>Rhabditida</taxon>
        <taxon>Spirurina</taxon>
        <taxon>Spiruromorpha</taxon>
        <taxon>Spiruroidea</taxon>
        <taxon>Gongylonematidae</taxon>
        <taxon>Gongylonema</taxon>
    </lineage>
</organism>
<dbReference type="EMBL" id="UYRT01000168">
    <property type="protein sequence ID" value="VDK27643.1"/>
    <property type="molecule type" value="Genomic_DNA"/>
</dbReference>
<dbReference type="GO" id="GO:0007417">
    <property type="term" value="P:central nervous system development"/>
    <property type="evidence" value="ECO:0007669"/>
    <property type="project" value="UniProtKB-ARBA"/>
</dbReference>
<feature type="domain" description="Doublecortin" evidence="8">
    <location>
        <begin position="280"/>
        <end position="357"/>
    </location>
</feature>
<dbReference type="Gene3D" id="3.10.20.230">
    <property type="entry name" value="Doublecortin domain"/>
    <property type="match status" value="2"/>
</dbReference>
<evidence type="ECO:0000256" key="2">
    <source>
        <dbReference type="ARBA" id="ARBA00004496"/>
    </source>
</evidence>
<feature type="compositionally biased region" description="Polar residues" evidence="7">
    <location>
        <begin position="80"/>
        <end position="92"/>
    </location>
</feature>
<dbReference type="GO" id="GO:0035082">
    <property type="term" value="P:axoneme assembly"/>
    <property type="evidence" value="ECO:0007669"/>
    <property type="project" value="TreeGrafter"/>
</dbReference>
<dbReference type="OrthoDB" id="1738954at2759"/>
<evidence type="ECO:0000256" key="4">
    <source>
        <dbReference type="ARBA" id="ARBA00022553"/>
    </source>
</evidence>
<dbReference type="AlphaFoldDB" id="A0A183CUT3"/>
<dbReference type="SUPFAM" id="SSF89837">
    <property type="entry name" value="Doublecortin (DC)"/>
    <property type="match status" value="2"/>
</dbReference>
<dbReference type="Pfam" id="PF03607">
    <property type="entry name" value="DCX"/>
    <property type="match status" value="2"/>
</dbReference>
<gene>
    <name evidence="9" type="ORF">GPUH_LOCUS224</name>
</gene>
<dbReference type="PANTHER" id="PTHR23005:SF4">
    <property type="entry name" value="OXYGEN-REGULATED PROTEIN 1"/>
    <property type="match status" value="1"/>
</dbReference>
<dbReference type="Proteomes" id="UP000271098">
    <property type="component" value="Unassembled WGS sequence"/>
</dbReference>
<evidence type="ECO:0000256" key="5">
    <source>
        <dbReference type="ARBA" id="ARBA00022737"/>
    </source>
</evidence>
<feature type="compositionally biased region" description="Polar residues" evidence="7">
    <location>
        <begin position="33"/>
        <end position="42"/>
    </location>
</feature>
<evidence type="ECO:0000313" key="9">
    <source>
        <dbReference type="EMBL" id="VDK27643.1"/>
    </source>
</evidence>
<evidence type="ECO:0000313" key="11">
    <source>
        <dbReference type="WBParaSite" id="GPUH_0000022301-mRNA-1"/>
    </source>
</evidence>
<dbReference type="GO" id="GO:0042461">
    <property type="term" value="P:photoreceptor cell development"/>
    <property type="evidence" value="ECO:0007669"/>
    <property type="project" value="TreeGrafter"/>
</dbReference>
<keyword evidence="5" id="KW-0677">Repeat</keyword>
<evidence type="ECO:0000256" key="3">
    <source>
        <dbReference type="ARBA" id="ARBA00022490"/>
    </source>
</evidence>
<dbReference type="GO" id="GO:0043005">
    <property type="term" value="C:neuron projection"/>
    <property type="evidence" value="ECO:0007669"/>
    <property type="project" value="UniProtKB-ARBA"/>
</dbReference>
<keyword evidence="10" id="KW-1185">Reference proteome</keyword>
<dbReference type="PANTHER" id="PTHR23005">
    <property type="entry name" value="RETINITIS PIGMENTOSA 1 PROTEIN"/>
    <property type="match status" value="1"/>
</dbReference>
<evidence type="ECO:0000259" key="8">
    <source>
        <dbReference type="PROSITE" id="PS50309"/>
    </source>
</evidence>
<dbReference type="InterPro" id="IPR003533">
    <property type="entry name" value="Doublecortin_dom"/>
</dbReference>
<feature type="compositionally biased region" description="Low complexity" evidence="7">
    <location>
        <begin position="52"/>
        <end position="72"/>
    </location>
</feature>
<sequence length="357" mass="38604">MPHVIPGKAALQRSTLPRLSTRRRPGKKELENLITSSQTPRSKASGALAFDGPSIGSTTGSSSGSTASITSPEIPRMSSRESPSTADTTEATAEQLFCGTPRTNGATATMNTVSNDAPASTSASEVSSSTPAVATSPQQQSSSSSTPHNPMTPVPFRCFPGGKAKRVRFYRNGDQYFKGMWYAISAERVRSFQALLGDLTRTMTDAVNLPHGVRHIFCLDGSHKLSSLSEFEDGEGYVCSSSEVYKRVDYENAREPTWCISLAGSSPMPLPEPNDFVYPRIITIIRNGVKPRRVVRHLLNKRTARSFLQVIQDITVVVKLDSGAVRKLYALSGKELYNLSSFAAAAVGQLSSDPEFF</sequence>
<proteinExistence type="predicted"/>
<dbReference type="PROSITE" id="PS50309">
    <property type="entry name" value="DC"/>
    <property type="match status" value="2"/>
</dbReference>
<evidence type="ECO:0000256" key="6">
    <source>
        <dbReference type="ARBA" id="ARBA00023273"/>
    </source>
</evidence>
<dbReference type="SMART" id="SM00537">
    <property type="entry name" value="DCX"/>
    <property type="match status" value="2"/>
</dbReference>
<keyword evidence="3" id="KW-0963">Cytoplasm</keyword>
<reference evidence="11" key="1">
    <citation type="submission" date="2016-06" db="UniProtKB">
        <authorList>
            <consortium name="WormBaseParasite"/>
        </authorList>
    </citation>
    <scope>IDENTIFICATION</scope>
</reference>
<dbReference type="GO" id="GO:0035556">
    <property type="term" value="P:intracellular signal transduction"/>
    <property type="evidence" value="ECO:0007669"/>
    <property type="project" value="InterPro"/>
</dbReference>
<keyword evidence="6" id="KW-0966">Cell projection</keyword>